<proteinExistence type="predicted"/>
<evidence type="ECO:0000313" key="2">
    <source>
        <dbReference type="EMBL" id="KAI3869749.1"/>
    </source>
</evidence>
<dbReference type="AlphaFoldDB" id="A0AAD4S7F4"/>
<protein>
    <submittedName>
        <fullName evidence="2">Uncharacterized protein</fullName>
    </submittedName>
</protein>
<keyword evidence="3" id="KW-1185">Reference proteome</keyword>
<accession>A0AAD4S7F4</accession>
<organism evidence="2 3">
    <name type="scientific">Papaver atlanticum</name>
    <dbReference type="NCBI Taxonomy" id="357466"/>
    <lineage>
        <taxon>Eukaryota</taxon>
        <taxon>Viridiplantae</taxon>
        <taxon>Streptophyta</taxon>
        <taxon>Embryophyta</taxon>
        <taxon>Tracheophyta</taxon>
        <taxon>Spermatophyta</taxon>
        <taxon>Magnoliopsida</taxon>
        <taxon>Ranunculales</taxon>
        <taxon>Papaveraceae</taxon>
        <taxon>Papaveroideae</taxon>
        <taxon>Papaver</taxon>
    </lineage>
</organism>
<evidence type="ECO:0000256" key="1">
    <source>
        <dbReference type="SAM" id="MobiDB-lite"/>
    </source>
</evidence>
<name>A0AAD4S7F4_9MAGN</name>
<sequence>MRLHSLYLDEAVGTAYRDMSAVHFEADCSNMIASTGSSSAATTSSGDSALQRSGSGSLSALQETVQTTVNSTNDADVHALPQSEPAMIDVRPVEDAFDLAASTASPYTVTLSDEELGWGKHTKFDNVRHKDFIRWEGVPKKTNTTLVPLEASLIPFKSSAPKKHTLTLTYVLFLSHEVRDEGDEIEHGAKYHYFLCFASPRCQSDGIAASSGCSLEMLFSFFCSTKLLRQKFSIGREEE</sequence>
<reference evidence="2" key="1">
    <citation type="submission" date="2022-04" db="EMBL/GenBank/DDBJ databases">
        <title>A functionally conserved STORR gene fusion in Papaver species that diverged 16.8 million years ago.</title>
        <authorList>
            <person name="Catania T."/>
        </authorList>
    </citation>
    <scope>NUCLEOTIDE SEQUENCE</scope>
    <source>
        <strain evidence="2">S-188037</strain>
    </source>
</reference>
<comment type="caution">
    <text evidence="2">The sequence shown here is derived from an EMBL/GenBank/DDBJ whole genome shotgun (WGS) entry which is preliminary data.</text>
</comment>
<dbReference type="Proteomes" id="UP001202328">
    <property type="component" value="Unassembled WGS sequence"/>
</dbReference>
<gene>
    <name evidence="2" type="ORF">MKW98_030930</name>
</gene>
<feature type="compositionally biased region" description="Low complexity" evidence="1">
    <location>
        <begin position="35"/>
        <end position="49"/>
    </location>
</feature>
<evidence type="ECO:0000313" key="3">
    <source>
        <dbReference type="Proteomes" id="UP001202328"/>
    </source>
</evidence>
<feature type="compositionally biased region" description="Polar residues" evidence="1">
    <location>
        <begin position="50"/>
        <end position="60"/>
    </location>
</feature>
<dbReference type="EMBL" id="JAJJMB010013238">
    <property type="protein sequence ID" value="KAI3869749.1"/>
    <property type="molecule type" value="Genomic_DNA"/>
</dbReference>
<feature type="region of interest" description="Disordered" evidence="1">
    <location>
        <begin position="35"/>
        <end position="60"/>
    </location>
</feature>